<dbReference type="Pfam" id="PF01546">
    <property type="entry name" value="Peptidase_M20"/>
    <property type="match status" value="1"/>
</dbReference>
<dbReference type="NCBIfam" id="NF009557">
    <property type="entry name" value="PRK13009.1"/>
    <property type="match status" value="1"/>
</dbReference>
<dbReference type="PANTHER" id="PTHR43808:SF31">
    <property type="entry name" value="N-ACETYL-L-CITRULLINE DEACETYLASE"/>
    <property type="match status" value="1"/>
</dbReference>
<feature type="binding site" evidence="15">
    <location>
        <position position="108"/>
    </location>
    <ligand>
        <name>Zn(2+)</name>
        <dbReference type="ChEBI" id="CHEBI:29105"/>
        <label>1</label>
    </ligand>
</feature>
<dbReference type="GO" id="GO:0009014">
    <property type="term" value="F:succinyl-diaminopimelate desuccinylase activity"/>
    <property type="evidence" value="ECO:0007669"/>
    <property type="project" value="UniProtKB-UniRule"/>
</dbReference>
<sequence length="394" mass="41892">MATAPSQAERDAVLTLARELISRASVTPEDAGCQPLIADRLEAAGMAVESIDVEDVHNLLARHGSGSPHLMLVGHTDVVPPGPESNWASPPFEPEIRDGVLYGRGAADMKSSVAAFVLALEAFLEAHPDHPGTVSLLLTSDEEGPARHGVRAVVPELEKRGMMPDACLVGEPSSRDRLGDVIRIGRRGSIQGRLTIRGIQGHTAYADPRDNPVHRAGPLLAELGRLDFDDGDEFFPPTRLQVSNVRAGTGADNVTPGELEIWFNLRNNPNTRSDALESRIRHLIEDADPGDWALSWRVSGEPFGPASGPLPGVVETACRELLGIESKPDTGGGTSDGRFFGPLGIPVVELGPVNATIHQVDECIAVDELVLLPGLYRRIIEGMLKSGGASCASS</sequence>
<evidence type="ECO:0000256" key="8">
    <source>
        <dbReference type="ARBA" id="ARBA00022801"/>
    </source>
</evidence>
<keyword evidence="11 15" id="KW-0457">Lysine biosynthesis</keyword>
<organism evidence="17 18">
    <name type="scientific">Wenzhouxiangella sediminis</name>
    <dbReference type="NCBI Taxonomy" id="1792836"/>
    <lineage>
        <taxon>Bacteria</taxon>
        <taxon>Pseudomonadati</taxon>
        <taxon>Pseudomonadota</taxon>
        <taxon>Gammaproteobacteria</taxon>
        <taxon>Chromatiales</taxon>
        <taxon>Wenzhouxiangellaceae</taxon>
        <taxon>Wenzhouxiangella</taxon>
    </lineage>
</organism>
<dbReference type="SUPFAM" id="SSF55031">
    <property type="entry name" value="Bacterial exopeptidase dimerisation domain"/>
    <property type="match status" value="1"/>
</dbReference>
<keyword evidence="7 15" id="KW-0479">Metal-binding</keyword>
<reference evidence="17 18" key="1">
    <citation type="submission" date="2018-08" db="EMBL/GenBank/DDBJ databases">
        <title>Wenzhouxiangella salilacus sp. nov., a novel bacterium isolated from a saline lake in Xinjiang Province, China.</title>
        <authorList>
            <person name="Han S."/>
        </authorList>
    </citation>
    <scope>NUCLEOTIDE SEQUENCE [LARGE SCALE GENOMIC DNA]</scope>
    <source>
        <strain evidence="17 18">XDB06</strain>
    </source>
</reference>
<evidence type="ECO:0000256" key="7">
    <source>
        <dbReference type="ARBA" id="ARBA00022723"/>
    </source>
</evidence>
<dbReference type="GO" id="GO:0009089">
    <property type="term" value="P:lysine biosynthetic process via diaminopimelate"/>
    <property type="evidence" value="ECO:0007669"/>
    <property type="project" value="UniProtKB-UniRule"/>
</dbReference>
<keyword evidence="10 15" id="KW-0220">Diaminopimelate biosynthesis</keyword>
<feature type="domain" description="Peptidase M20 dimerisation" evidence="16">
    <location>
        <begin position="184"/>
        <end position="289"/>
    </location>
</feature>
<feature type="active site" description="Proton acceptor" evidence="15">
    <location>
        <position position="142"/>
    </location>
</feature>
<accession>A0A3E1KA57</accession>
<comment type="subunit">
    <text evidence="3 15">Homodimer.</text>
</comment>
<evidence type="ECO:0000256" key="6">
    <source>
        <dbReference type="ARBA" id="ARBA00022605"/>
    </source>
</evidence>
<dbReference type="InterPro" id="IPR011650">
    <property type="entry name" value="Peptidase_M20_dimer"/>
</dbReference>
<keyword evidence="9 15" id="KW-0862">Zinc</keyword>
<evidence type="ECO:0000256" key="15">
    <source>
        <dbReference type="HAMAP-Rule" id="MF_01690"/>
    </source>
</evidence>
<dbReference type="RefSeq" id="WP_116650041.1">
    <property type="nucleotide sequence ID" value="NZ_QUZK01000022.1"/>
</dbReference>
<feature type="binding site" evidence="15">
    <location>
        <position position="75"/>
    </location>
    <ligand>
        <name>Zn(2+)</name>
        <dbReference type="ChEBI" id="CHEBI:29105"/>
        <label>1</label>
    </ligand>
</feature>
<dbReference type="InterPro" id="IPR050072">
    <property type="entry name" value="Peptidase_M20A"/>
</dbReference>
<comment type="cofactor">
    <cofactor evidence="15">
        <name>Zn(2+)</name>
        <dbReference type="ChEBI" id="CHEBI:29105"/>
    </cofactor>
    <cofactor evidence="15">
        <name>Co(2+)</name>
        <dbReference type="ChEBI" id="CHEBI:48828"/>
    </cofactor>
    <text evidence="15">Binds 2 Zn(2+) or Co(2+) ions per subunit.</text>
</comment>
<keyword evidence="18" id="KW-1185">Reference proteome</keyword>
<dbReference type="CDD" id="cd03891">
    <property type="entry name" value="M20_DapE_proteobac"/>
    <property type="match status" value="1"/>
</dbReference>
<keyword evidence="8 15" id="KW-0378">Hydrolase</keyword>
<evidence type="ECO:0000259" key="16">
    <source>
        <dbReference type="Pfam" id="PF07687"/>
    </source>
</evidence>
<evidence type="ECO:0000256" key="2">
    <source>
        <dbReference type="ARBA" id="ARBA00006746"/>
    </source>
</evidence>
<evidence type="ECO:0000256" key="5">
    <source>
        <dbReference type="ARBA" id="ARBA00022391"/>
    </source>
</evidence>
<dbReference type="GO" id="GO:0008777">
    <property type="term" value="F:acetylornithine deacetylase activity"/>
    <property type="evidence" value="ECO:0007669"/>
    <property type="project" value="TreeGrafter"/>
</dbReference>
<keyword evidence="6 15" id="KW-0028">Amino-acid biosynthesis</keyword>
<protein>
    <recommendedName>
        <fullName evidence="5 15">Succinyl-diaminopimelate desuccinylase</fullName>
        <shortName evidence="15">SDAP desuccinylase</shortName>
        <ecNumber evidence="4 15">3.5.1.18</ecNumber>
    </recommendedName>
    <alternativeName>
        <fullName evidence="13 15">N-succinyl-LL-2,6-diaminoheptanedioate amidohydrolase</fullName>
    </alternativeName>
</protein>
<dbReference type="InterPro" id="IPR001261">
    <property type="entry name" value="ArgE/DapE_CS"/>
</dbReference>
<dbReference type="GO" id="GO:0019877">
    <property type="term" value="P:diaminopimelate biosynthetic process"/>
    <property type="evidence" value="ECO:0007669"/>
    <property type="project" value="UniProtKB-UniRule"/>
</dbReference>
<feature type="binding site" evidence="15">
    <location>
        <position position="108"/>
    </location>
    <ligand>
        <name>Zn(2+)</name>
        <dbReference type="ChEBI" id="CHEBI:29105"/>
        <label>2</label>
    </ligand>
</feature>
<name>A0A3E1KA57_9GAMM</name>
<comment type="function">
    <text evidence="15">Catalyzes the hydrolysis of N-succinyl-L,L-diaminopimelic acid (SDAP), forming succinate and LL-2,6-diaminopimelate (DAP), an intermediate involved in the bacterial biosynthesis of lysine and meso-diaminopimelic acid, an essential component of bacterial cell walls.</text>
</comment>
<dbReference type="InterPro" id="IPR005941">
    <property type="entry name" value="DapE_proteobac"/>
</dbReference>
<evidence type="ECO:0000256" key="3">
    <source>
        <dbReference type="ARBA" id="ARBA00011738"/>
    </source>
</evidence>
<comment type="similarity">
    <text evidence="2 15">Belongs to the peptidase M20A family. DapE subfamily.</text>
</comment>
<dbReference type="GO" id="GO:0050897">
    <property type="term" value="F:cobalt ion binding"/>
    <property type="evidence" value="ECO:0007669"/>
    <property type="project" value="UniProtKB-UniRule"/>
</dbReference>
<proteinExistence type="inferred from homology"/>
<dbReference type="SUPFAM" id="SSF53187">
    <property type="entry name" value="Zn-dependent exopeptidases"/>
    <property type="match status" value="1"/>
</dbReference>
<feature type="binding site" evidence="15">
    <location>
        <position position="143"/>
    </location>
    <ligand>
        <name>Zn(2+)</name>
        <dbReference type="ChEBI" id="CHEBI:29105"/>
        <label>2</label>
    </ligand>
</feature>
<dbReference type="PROSITE" id="PS00758">
    <property type="entry name" value="ARGE_DAPE_CPG2_1"/>
    <property type="match status" value="1"/>
</dbReference>
<feature type="active site" evidence="15">
    <location>
        <position position="77"/>
    </location>
</feature>
<comment type="catalytic activity">
    <reaction evidence="14 15">
        <text>N-succinyl-(2S,6S)-2,6-diaminopimelate + H2O = (2S,6S)-2,6-diaminopimelate + succinate</text>
        <dbReference type="Rhea" id="RHEA:22608"/>
        <dbReference type="ChEBI" id="CHEBI:15377"/>
        <dbReference type="ChEBI" id="CHEBI:30031"/>
        <dbReference type="ChEBI" id="CHEBI:57609"/>
        <dbReference type="ChEBI" id="CHEBI:58087"/>
        <dbReference type="EC" id="3.5.1.18"/>
    </reaction>
</comment>
<dbReference type="GO" id="GO:0006526">
    <property type="term" value="P:L-arginine biosynthetic process"/>
    <property type="evidence" value="ECO:0007669"/>
    <property type="project" value="TreeGrafter"/>
</dbReference>
<dbReference type="OrthoDB" id="9809784at2"/>
<evidence type="ECO:0000256" key="13">
    <source>
        <dbReference type="ARBA" id="ARBA00031891"/>
    </source>
</evidence>
<dbReference type="AlphaFoldDB" id="A0A3E1KA57"/>
<dbReference type="HAMAP" id="MF_01690">
    <property type="entry name" value="DapE"/>
    <property type="match status" value="1"/>
</dbReference>
<dbReference type="UniPathway" id="UPA00034">
    <property type="reaction ID" value="UER00021"/>
</dbReference>
<evidence type="ECO:0000313" key="17">
    <source>
        <dbReference type="EMBL" id="RFF31193.1"/>
    </source>
</evidence>
<dbReference type="Pfam" id="PF07687">
    <property type="entry name" value="M20_dimer"/>
    <property type="match status" value="1"/>
</dbReference>
<gene>
    <name evidence="15" type="primary">dapE</name>
    <name evidence="17" type="ORF">DZC52_05070</name>
</gene>
<evidence type="ECO:0000313" key="18">
    <source>
        <dbReference type="Proteomes" id="UP000260351"/>
    </source>
</evidence>
<keyword evidence="12 15" id="KW-0170">Cobalt</keyword>
<evidence type="ECO:0000256" key="4">
    <source>
        <dbReference type="ARBA" id="ARBA00011921"/>
    </source>
</evidence>
<evidence type="ECO:0000256" key="1">
    <source>
        <dbReference type="ARBA" id="ARBA00005130"/>
    </source>
</evidence>
<dbReference type="EC" id="3.5.1.18" evidence="4 15"/>
<dbReference type="NCBIfam" id="TIGR01246">
    <property type="entry name" value="dapE_proteo"/>
    <property type="match status" value="1"/>
</dbReference>
<evidence type="ECO:0000256" key="14">
    <source>
        <dbReference type="ARBA" id="ARBA00051301"/>
    </source>
</evidence>
<evidence type="ECO:0000256" key="11">
    <source>
        <dbReference type="ARBA" id="ARBA00023154"/>
    </source>
</evidence>
<dbReference type="Gene3D" id="3.30.70.360">
    <property type="match status" value="1"/>
</dbReference>
<comment type="caution">
    <text evidence="17">The sequence shown here is derived from an EMBL/GenBank/DDBJ whole genome shotgun (WGS) entry which is preliminary data.</text>
</comment>
<dbReference type="Gene3D" id="1.10.150.900">
    <property type="match status" value="1"/>
</dbReference>
<dbReference type="Proteomes" id="UP000260351">
    <property type="component" value="Unassembled WGS sequence"/>
</dbReference>
<feature type="binding site" evidence="15">
    <location>
        <position position="171"/>
    </location>
    <ligand>
        <name>Zn(2+)</name>
        <dbReference type="ChEBI" id="CHEBI:29105"/>
        <label>1</label>
    </ligand>
</feature>
<dbReference type="PROSITE" id="PS00759">
    <property type="entry name" value="ARGE_DAPE_CPG2_2"/>
    <property type="match status" value="1"/>
</dbReference>
<evidence type="ECO:0000256" key="12">
    <source>
        <dbReference type="ARBA" id="ARBA00023285"/>
    </source>
</evidence>
<dbReference type="Gene3D" id="3.40.630.10">
    <property type="entry name" value="Zn peptidases"/>
    <property type="match status" value="1"/>
</dbReference>
<evidence type="ECO:0000256" key="9">
    <source>
        <dbReference type="ARBA" id="ARBA00022833"/>
    </source>
</evidence>
<evidence type="ECO:0000256" key="10">
    <source>
        <dbReference type="ARBA" id="ARBA00022915"/>
    </source>
</evidence>
<dbReference type="PANTHER" id="PTHR43808">
    <property type="entry name" value="ACETYLORNITHINE DEACETYLASE"/>
    <property type="match status" value="1"/>
</dbReference>
<feature type="binding site" evidence="15">
    <location>
        <position position="358"/>
    </location>
    <ligand>
        <name>Zn(2+)</name>
        <dbReference type="ChEBI" id="CHEBI:29105"/>
        <label>2</label>
    </ligand>
</feature>
<dbReference type="EMBL" id="QUZK01000022">
    <property type="protein sequence ID" value="RFF31193.1"/>
    <property type="molecule type" value="Genomic_DNA"/>
</dbReference>
<dbReference type="GO" id="GO:0008270">
    <property type="term" value="F:zinc ion binding"/>
    <property type="evidence" value="ECO:0007669"/>
    <property type="project" value="UniProtKB-UniRule"/>
</dbReference>
<dbReference type="InterPro" id="IPR002933">
    <property type="entry name" value="Peptidase_M20"/>
</dbReference>
<dbReference type="InterPro" id="IPR036264">
    <property type="entry name" value="Bact_exopeptidase_dim_dom"/>
</dbReference>
<comment type="pathway">
    <text evidence="1 15">Amino-acid biosynthesis; L-lysine biosynthesis via DAP pathway; LL-2,6-diaminopimelate from (S)-tetrahydrodipicolinate (succinylase route): step 3/3.</text>
</comment>